<feature type="region of interest" description="Disordered" evidence="1">
    <location>
        <begin position="1"/>
        <end position="22"/>
    </location>
</feature>
<name>A0A5B7DMG6_PORTR</name>
<protein>
    <submittedName>
        <fullName evidence="2">Uncharacterized protein</fullName>
    </submittedName>
</protein>
<dbReference type="EMBL" id="VSRR010001071">
    <property type="protein sequence ID" value="MPC22289.1"/>
    <property type="molecule type" value="Genomic_DNA"/>
</dbReference>
<comment type="caution">
    <text evidence="2">The sequence shown here is derived from an EMBL/GenBank/DDBJ whole genome shotgun (WGS) entry which is preliminary data.</text>
</comment>
<evidence type="ECO:0000256" key="1">
    <source>
        <dbReference type="SAM" id="MobiDB-lite"/>
    </source>
</evidence>
<gene>
    <name evidence="2" type="ORF">E2C01_015300</name>
</gene>
<accession>A0A5B7DMG6</accession>
<proteinExistence type="predicted"/>
<evidence type="ECO:0000313" key="3">
    <source>
        <dbReference type="Proteomes" id="UP000324222"/>
    </source>
</evidence>
<organism evidence="2 3">
    <name type="scientific">Portunus trituberculatus</name>
    <name type="common">Swimming crab</name>
    <name type="synonym">Neptunus trituberculatus</name>
    <dbReference type="NCBI Taxonomy" id="210409"/>
    <lineage>
        <taxon>Eukaryota</taxon>
        <taxon>Metazoa</taxon>
        <taxon>Ecdysozoa</taxon>
        <taxon>Arthropoda</taxon>
        <taxon>Crustacea</taxon>
        <taxon>Multicrustacea</taxon>
        <taxon>Malacostraca</taxon>
        <taxon>Eumalacostraca</taxon>
        <taxon>Eucarida</taxon>
        <taxon>Decapoda</taxon>
        <taxon>Pleocyemata</taxon>
        <taxon>Brachyura</taxon>
        <taxon>Eubrachyura</taxon>
        <taxon>Portunoidea</taxon>
        <taxon>Portunidae</taxon>
        <taxon>Portuninae</taxon>
        <taxon>Portunus</taxon>
    </lineage>
</organism>
<evidence type="ECO:0000313" key="2">
    <source>
        <dbReference type="EMBL" id="MPC22289.1"/>
    </source>
</evidence>
<dbReference type="OrthoDB" id="10072647at2759"/>
<sequence length="148" mass="16675">MVEDQSDGSRTPGKELPATNWPIANPFMDSSVKHSLDHYQKSFQDKKERNLFLQYYAMLLAWLPFCCDTDRWERQCDIASMLLKLTRAGGKQRGWAARYELGRGGGKDKGREHQTEGQLPQCYTNLERRLGISGGGEVLVQALAPSAP</sequence>
<dbReference type="Proteomes" id="UP000324222">
    <property type="component" value="Unassembled WGS sequence"/>
</dbReference>
<dbReference type="AlphaFoldDB" id="A0A5B7DMG6"/>
<keyword evidence="3" id="KW-1185">Reference proteome</keyword>
<reference evidence="2 3" key="1">
    <citation type="submission" date="2019-05" db="EMBL/GenBank/DDBJ databases">
        <title>Another draft genome of Portunus trituberculatus and its Hox gene families provides insights of decapod evolution.</title>
        <authorList>
            <person name="Jeong J.-H."/>
            <person name="Song I."/>
            <person name="Kim S."/>
            <person name="Choi T."/>
            <person name="Kim D."/>
            <person name="Ryu S."/>
            <person name="Kim W."/>
        </authorList>
    </citation>
    <scope>NUCLEOTIDE SEQUENCE [LARGE SCALE GENOMIC DNA]</scope>
    <source>
        <tissue evidence="2">Muscle</tissue>
    </source>
</reference>